<dbReference type="Proteomes" id="UP001519325">
    <property type="component" value="Unassembled WGS sequence"/>
</dbReference>
<evidence type="ECO:0000313" key="2">
    <source>
        <dbReference type="EMBL" id="MBP2191198.1"/>
    </source>
</evidence>
<dbReference type="Gene3D" id="3.10.450.50">
    <property type="match status" value="1"/>
</dbReference>
<dbReference type="Pfam" id="PF13577">
    <property type="entry name" value="SnoaL_4"/>
    <property type="match status" value="1"/>
</dbReference>
<sequence>MVDLDHASGLEAGRMTNNVASSDRLRHTLLILALPLALPAAACSTSATATEEDPTRRQLRELLDRQAIHALVDRLATTVDEGRFDMFTTIYTTDVTAKSPGGEAQGRDAVIALASRNHSNERRELHYISNVQIDLAGDRAAVRANTIFAIVPTATVAGRMAPEPVFTSGGPYRFDAVRTPEGWRFSRVETAPVWTTGTLPS</sequence>
<comment type="caution">
    <text evidence="2">The sequence shown here is derived from an EMBL/GenBank/DDBJ whole genome shotgun (WGS) entry which is preliminary data.</text>
</comment>
<accession>A0ABS4QJG2</accession>
<keyword evidence="3" id="KW-1185">Reference proteome</keyword>
<feature type="domain" description="SnoaL-like" evidence="1">
    <location>
        <begin position="60"/>
        <end position="188"/>
    </location>
</feature>
<gene>
    <name evidence="2" type="ORF">BJ987_004099</name>
</gene>
<proteinExistence type="predicted"/>
<dbReference type="RefSeq" id="WP_209892455.1">
    <property type="nucleotide sequence ID" value="NZ_JAGGMR010000001.1"/>
</dbReference>
<dbReference type="EMBL" id="JAGGMR010000001">
    <property type="protein sequence ID" value="MBP2191198.1"/>
    <property type="molecule type" value="Genomic_DNA"/>
</dbReference>
<reference evidence="2 3" key="1">
    <citation type="submission" date="2021-03" db="EMBL/GenBank/DDBJ databases">
        <title>Sequencing the genomes of 1000 actinobacteria strains.</title>
        <authorList>
            <person name="Klenk H.-P."/>
        </authorList>
    </citation>
    <scope>NUCLEOTIDE SEQUENCE [LARGE SCALE GENOMIC DNA]</scope>
    <source>
        <strain evidence="2 3">DSM 45516</strain>
    </source>
</reference>
<evidence type="ECO:0000313" key="3">
    <source>
        <dbReference type="Proteomes" id="UP001519325"/>
    </source>
</evidence>
<protein>
    <recommendedName>
        <fullName evidence="1">SnoaL-like domain-containing protein</fullName>
    </recommendedName>
</protein>
<evidence type="ECO:0000259" key="1">
    <source>
        <dbReference type="Pfam" id="PF13577"/>
    </source>
</evidence>
<dbReference type="InterPro" id="IPR037401">
    <property type="entry name" value="SnoaL-like"/>
</dbReference>
<dbReference type="InterPro" id="IPR032710">
    <property type="entry name" value="NTF2-like_dom_sf"/>
</dbReference>
<organism evidence="2 3">
    <name type="scientific">Nocardia goodfellowii</name>
    <dbReference type="NCBI Taxonomy" id="882446"/>
    <lineage>
        <taxon>Bacteria</taxon>
        <taxon>Bacillati</taxon>
        <taxon>Actinomycetota</taxon>
        <taxon>Actinomycetes</taxon>
        <taxon>Mycobacteriales</taxon>
        <taxon>Nocardiaceae</taxon>
        <taxon>Nocardia</taxon>
    </lineage>
</organism>
<name>A0ABS4QJG2_9NOCA</name>
<dbReference type="SUPFAM" id="SSF54427">
    <property type="entry name" value="NTF2-like"/>
    <property type="match status" value="1"/>
</dbReference>